<comment type="catalytic activity">
    <reaction evidence="4">
        <text>DNA(n) + a 2'-deoxyribonucleoside 5'-triphosphate = DNA(n+1) + diphosphate</text>
        <dbReference type="Rhea" id="RHEA:22508"/>
        <dbReference type="Rhea" id="RHEA-COMP:17339"/>
        <dbReference type="Rhea" id="RHEA-COMP:17340"/>
        <dbReference type="ChEBI" id="CHEBI:33019"/>
        <dbReference type="ChEBI" id="CHEBI:61560"/>
        <dbReference type="ChEBI" id="CHEBI:173112"/>
        <dbReference type="EC" id="2.7.7.7"/>
    </reaction>
    <physiologicalReaction direction="left-to-right" evidence="4">
        <dbReference type="Rhea" id="RHEA:22509"/>
    </physiologicalReaction>
</comment>
<evidence type="ECO:0000256" key="1">
    <source>
        <dbReference type="ARBA" id="ARBA00026139"/>
    </source>
</evidence>
<protein>
    <recommendedName>
        <fullName evidence="1">DNA-directed primase/polymerase protein</fullName>
        <ecNumber evidence="3">2.7.7.102</ecNumber>
    </recommendedName>
</protein>
<organism evidence="6 7">
    <name type="scientific">Dillenia turbinata</name>
    <dbReference type="NCBI Taxonomy" id="194707"/>
    <lineage>
        <taxon>Eukaryota</taxon>
        <taxon>Viridiplantae</taxon>
        <taxon>Streptophyta</taxon>
        <taxon>Embryophyta</taxon>
        <taxon>Tracheophyta</taxon>
        <taxon>Spermatophyta</taxon>
        <taxon>Magnoliopsida</taxon>
        <taxon>eudicotyledons</taxon>
        <taxon>Gunneridae</taxon>
        <taxon>Pentapetalae</taxon>
        <taxon>Dilleniales</taxon>
        <taxon>Dilleniaceae</taxon>
        <taxon>Dillenia</taxon>
    </lineage>
</organism>
<gene>
    <name evidence="6" type="ORF">RJ641_033807</name>
</gene>
<dbReference type="GO" id="GO:0031297">
    <property type="term" value="P:replication fork processing"/>
    <property type="evidence" value="ECO:0007669"/>
    <property type="project" value="TreeGrafter"/>
</dbReference>
<dbReference type="InterPro" id="IPR044917">
    <property type="entry name" value="PRIMPOL"/>
</dbReference>
<evidence type="ECO:0000256" key="3">
    <source>
        <dbReference type="ARBA" id="ARBA00044768"/>
    </source>
</evidence>
<dbReference type="GO" id="GO:0005759">
    <property type="term" value="C:mitochondrial matrix"/>
    <property type="evidence" value="ECO:0007669"/>
    <property type="project" value="TreeGrafter"/>
</dbReference>
<dbReference type="GO" id="GO:0009411">
    <property type="term" value="P:response to UV"/>
    <property type="evidence" value="ECO:0007669"/>
    <property type="project" value="TreeGrafter"/>
</dbReference>
<dbReference type="Proteomes" id="UP001370490">
    <property type="component" value="Unassembled WGS sequence"/>
</dbReference>
<dbReference type="GO" id="GO:0003682">
    <property type="term" value="F:chromatin binding"/>
    <property type="evidence" value="ECO:0007669"/>
    <property type="project" value="TreeGrafter"/>
</dbReference>
<evidence type="ECO:0000256" key="4">
    <source>
        <dbReference type="ARBA" id="ARBA00047303"/>
    </source>
</evidence>
<dbReference type="PANTHER" id="PTHR31399">
    <property type="entry name" value="DNA-DIRECTED PRIMASE / POLYMERASE PROTEIN"/>
    <property type="match status" value="1"/>
</dbReference>
<name>A0AAN8W0C4_9MAGN</name>
<dbReference type="EMBL" id="JBAMMX010000007">
    <property type="protein sequence ID" value="KAK6936777.1"/>
    <property type="molecule type" value="Genomic_DNA"/>
</dbReference>
<keyword evidence="7" id="KW-1185">Reference proteome</keyword>
<comment type="caution">
    <text evidence="6">The sequence shown here is derived from an EMBL/GenBank/DDBJ whole genome shotgun (WGS) entry which is preliminary data.</text>
</comment>
<comment type="catalytic activity">
    <reaction evidence="2">
        <text>ssDNA + n NTP = ssDNA/pppN(pN)n-1 hybrid + (n-1) diphosphate.</text>
        <dbReference type="EC" id="2.7.7.102"/>
    </reaction>
</comment>
<dbReference type="GO" id="GO:0042276">
    <property type="term" value="P:error-prone translesion synthesis"/>
    <property type="evidence" value="ECO:0007669"/>
    <property type="project" value="InterPro"/>
</dbReference>
<feature type="compositionally biased region" description="Basic and acidic residues" evidence="5">
    <location>
        <begin position="61"/>
        <end position="71"/>
    </location>
</feature>
<dbReference type="GO" id="GO:0006264">
    <property type="term" value="P:mitochondrial DNA replication"/>
    <property type="evidence" value="ECO:0007669"/>
    <property type="project" value="TreeGrafter"/>
</dbReference>
<evidence type="ECO:0000313" key="6">
    <source>
        <dbReference type="EMBL" id="KAK6936777.1"/>
    </source>
</evidence>
<dbReference type="GO" id="GO:0005634">
    <property type="term" value="C:nucleus"/>
    <property type="evidence" value="ECO:0007669"/>
    <property type="project" value="TreeGrafter"/>
</dbReference>
<proteinExistence type="predicted"/>
<dbReference type="GO" id="GO:0003887">
    <property type="term" value="F:DNA-directed DNA polymerase activity"/>
    <property type="evidence" value="ECO:0007669"/>
    <property type="project" value="UniProtKB-EC"/>
</dbReference>
<evidence type="ECO:0000313" key="7">
    <source>
        <dbReference type="Proteomes" id="UP001370490"/>
    </source>
</evidence>
<evidence type="ECO:0000256" key="5">
    <source>
        <dbReference type="SAM" id="MobiDB-lite"/>
    </source>
</evidence>
<dbReference type="EC" id="2.7.7.102" evidence="3"/>
<dbReference type="AlphaFoldDB" id="A0AAN8W0C4"/>
<dbReference type="PANTHER" id="PTHR31399:SF0">
    <property type="entry name" value="DNA-DIRECTED PRIMASE_POLYMERASE PROTEIN"/>
    <property type="match status" value="1"/>
</dbReference>
<reference evidence="6 7" key="1">
    <citation type="submission" date="2023-12" db="EMBL/GenBank/DDBJ databases">
        <title>A high-quality genome assembly for Dillenia turbinata (Dilleniales).</title>
        <authorList>
            <person name="Chanderbali A."/>
        </authorList>
    </citation>
    <scope>NUCLEOTIDE SEQUENCE [LARGE SCALE GENOMIC DNA]</scope>
    <source>
        <strain evidence="6">LSX21</strain>
        <tissue evidence="6">Leaf</tissue>
    </source>
</reference>
<sequence>MAMDDVDRLFRCFKCGISPPQSAMRERKAKRKKSNQASMESPTSNILSPCSGESQKKKSKIQLETEREEKGSTVLKRRRQISPIIFYGSPHGVPPKRPSSMLRLLREIQIEIHKEHKSNLRKEVWSTFPRQDEAMKLVKGHSAVHVFSYQDHFSGQRRFLVSTYKEFWKRYKQMDSKLRHHYEVIQEVNI</sequence>
<feature type="region of interest" description="Disordered" evidence="5">
    <location>
        <begin position="21"/>
        <end position="74"/>
    </location>
</feature>
<accession>A0AAN8W0C4</accession>
<evidence type="ECO:0000256" key="2">
    <source>
        <dbReference type="ARBA" id="ARBA00044677"/>
    </source>
</evidence>
<feature type="compositionally biased region" description="Polar residues" evidence="5">
    <location>
        <begin position="35"/>
        <end position="53"/>
    </location>
</feature>